<evidence type="ECO:0000256" key="1">
    <source>
        <dbReference type="ARBA" id="ARBA00000085"/>
    </source>
</evidence>
<dbReference type="Proteomes" id="UP001291309">
    <property type="component" value="Unassembled WGS sequence"/>
</dbReference>
<evidence type="ECO:0000256" key="4">
    <source>
        <dbReference type="ARBA" id="ARBA00022679"/>
    </source>
</evidence>
<keyword evidence="12" id="KW-1185">Reference proteome</keyword>
<keyword evidence="5" id="KW-0418">Kinase</keyword>
<dbReference type="InterPro" id="IPR000700">
    <property type="entry name" value="PAS-assoc_C"/>
</dbReference>
<dbReference type="PANTHER" id="PTHR43065:SF50">
    <property type="entry name" value="HISTIDINE KINASE"/>
    <property type="match status" value="1"/>
</dbReference>
<dbReference type="SMART" id="SM00086">
    <property type="entry name" value="PAC"/>
    <property type="match status" value="1"/>
</dbReference>
<dbReference type="SMART" id="SM00448">
    <property type="entry name" value="REC"/>
    <property type="match status" value="1"/>
</dbReference>
<comment type="caution">
    <text evidence="11">The sequence shown here is derived from an EMBL/GenBank/DDBJ whole genome shotgun (WGS) entry which is preliminary data.</text>
</comment>
<dbReference type="SMART" id="SM00091">
    <property type="entry name" value="PAS"/>
    <property type="match status" value="1"/>
</dbReference>
<name>A0ABU5GZ81_9BACT</name>
<dbReference type="PROSITE" id="PS50109">
    <property type="entry name" value="HIS_KIN"/>
    <property type="match status" value="1"/>
</dbReference>
<gene>
    <name evidence="11" type="ORF">SYV04_08900</name>
</gene>
<keyword evidence="11" id="KW-0067">ATP-binding</keyword>
<dbReference type="EC" id="2.7.13.3" evidence="2"/>
<dbReference type="Gene3D" id="3.40.50.2300">
    <property type="match status" value="1"/>
</dbReference>
<dbReference type="SUPFAM" id="SSF55781">
    <property type="entry name" value="GAF domain-like"/>
    <property type="match status" value="1"/>
</dbReference>
<dbReference type="InterPro" id="IPR036097">
    <property type="entry name" value="HisK_dim/P_sf"/>
</dbReference>
<dbReference type="InterPro" id="IPR036890">
    <property type="entry name" value="HATPase_C_sf"/>
</dbReference>
<dbReference type="SMART" id="SM00387">
    <property type="entry name" value="HATPase_c"/>
    <property type="match status" value="1"/>
</dbReference>
<dbReference type="PANTHER" id="PTHR43065">
    <property type="entry name" value="SENSOR HISTIDINE KINASE"/>
    <property type="match status" value="1"/>
</dbReference>
<feature type="domain" description="Response regulatory" evidence="8">
    <location>
        <begin position="555"/>
        <end position="671"/>
    </location>
</feature>
<dbReference type="Pfam" id="PF00512">
    <property type="entry name" value="HisKA"/>
    <property type="match status" value="1"/>
</dbReference>
<dbReference type="Pfam" id="PF08447">
    <property type="entry name" value="PAS_3"/>
    <property type="match status" value="1"/>
</dbReference>
<feature type="domain" description="Histidine kinase" evidence="7">
    <location>
        <begin position="316"/>
        <end position="535"/>
    </location>
</feature>
<evidence type="ECO:0000256" key="2">
    <source>
        <dbReference type="ARBA" id="ARBA00012438"/>
    </source>
</evidence>
<dbReference type="SMART" id="SM00065">
    <property type="entry name" value="GAF"/>
    <property type="match status" value="1"/>
</dbReference>
<dbReference type="CDD" id="cd00130">
    <property type="entry name" value="PAS"/>
    <property type="match status" value="1"/>
</dbReference>
<dbReference type="NCBIfam" id="TIGR00229">
    <property type="entry name" value="sensory_box"/>
    <property type="match status" value="1"/>
</dbReference>
<dbReference type="SUPFAM" id="SSF55874">
    <property type="entry name" value="ATPase domain of HSP90 chaperone/DNA topoisomerase II/histidine kinase"/>
    <property type="match status" value="1"/>
</dbReference>
<protein>
    <recommendedName>
        <fullName evidence="2">histidine kinase</fullName>
        <ecNumber evidence="2">2.7.13.3</ecNumber>
    </recommendedName>
</protein>
<feature type="domain" description="PAC" evidence="10">
    <location>
        <begin position="251"/>
        <end position="303"/>
    </location>
</feature>
<dbReference type="InterPro" id="IPR005467">
    <property type="entry name" value="His_kinase_dom"/>
</dbReference>
<dbReference type="PROSITE" id="PS50110">
    <property type="entry name" value="RESPONSE_REGULATORY"/>
    <property type="match status" value="1"/>
</dbReference>
<evidence type="ECO:0000259" key="7">
    <source>
        <dbReference type="PROSITE" id="PS50109"/>
    </source>
</evidence>
<evidence type="ECO:0000256" key="3">
    <source>
        <dbReference type="ARBA" id="ARBA00022553"/>
    </source>
</evidence>
<dbReference type="InterPro" id="IPR013655">
    <property type="entry name" value="PAS_fold_3"/>
</dbReference>
<dbReference type="EMBL" id="JAXIVS010000002">
    <property type="protein sequence ID" value="MDY7226502.1"/>
    <property type="molecule type" value="Genomic_DNA"/>
</dbReference>
<keyword evidence="11" id="KW-0547">Nucleotide-binding</keyword>
<dbReference type="GO" id="GO:0005524">
    <property type="term" value="F:ATP binding"/>
    <property type="evidence" value="ECO:0007669"/>
    <property type="project" value="UniProtKB-KW"/>
</dbReference>
<dbReference type="InterPro" id="IPR003661">
    <property type="entry name" value="HisK_dim/P_dom"/>
</dbReference>
<sequence length="674" mass="75747">MSAGVLPWNEKARLEALRSYEVLDTAPEPSFDDITQLAAQLCDAPVALITLVDETRVWFKSRVGVDLREVPRETSFCTHTVQHSSLFVLPDVLEDPRFVDLQEVHTDPTPRFYMGAPLVTPEGYTLGTVCVLDRAPRAPLPRHARALEALARQVVSQLELRKMNRAQTRLIDELRATNERFEVIQRATNDIIWDWDLVGNRVSWSERVQDVLGYPASSQDSGWWYSLVHPEDRERVADSFRQAVRNGATHWSEEYRVRRANGTYARVLDRGTILRTAQGIPVRILGAVMNMSEREEMRARLAQADRMASVGTLAAGVAHEINNPLAYVIANLDYVRQEVEQAAGAPLRSEEVPQALKEAREGAERMRLIVRDLKMFSRPDDERLEPVDLHRAIDSAVTMAWNQIRHRAQLVKSYQPLPAVYANEARLGQVFLNLLVNAAQAIPEGAADRNEILVSTRVDAKGRILIEVRDTGAGIPEEIRARILEPFFTTKPQGMGTGLGLSICHGIITNLGGELQFETEVGKGTTFRVVLPPPQDTEKAVAADKPVEAAARRGRIVVVDDEQLVLNAIKRALRTEHDVTVFNRAQAALEWMEQGEPWDVLLCDLMMPEMTGMEFHAELSRRWPERLKDVVFVTGGAFTEGAREFLGQPSISRLEKPFEPPALREVVAERLKSR</sequence>
<keyword evidence="3 6" id="KW-0597">Phosphoprotein</keyword>
<dbReference type="InterPro" id="IPR003018">
    <property type="entry name" value="GAF"/>
</dbReference>
<dbReference type="InterPro" id="IPR001789">
    <property type="entry name" value="Sig_transdc_resp-reg_receiver"/>
</dbReference>
<dbReference type="Gene3D" id="1.10.287.130">
    <property type="match status" value="1"/>
</dbReference>
<dbReference type="InterPro" id="IPR011006">
    <property type="entry name" value="CheY-like_superfamily"/>
</dbReference>
<dbReference type="CDD" id="cd00082">
    <property type="entry name" value="HisKA"/>
    <property type="match status" value="1"/>
</dbReference>
<dbReference type="Pfam" id="PF00072">
    <property type="entry name" value="Response_reg"/>
    <property type="match status" value="1"/>
</dbReference>
<feature type="modified residue" description="4-aspartylphosphate" evidence="6">
    <location>
        <position position="604"/>
    </location>
</feature>
<dbReference type="InterPro" id="IPR035965">
    <property type="entry name" value="PAS-like_dom_sf"/>
</dbReference>
<dbReference type="PROSITE" id="PS50113">
    <property type="entry name" value="PAC"/>
    <property type="match status" value="1"/>
</dbReference>
<dbReference type="InterPro" id="IPR003594">
    <property type="entry name" value="HATPase_dom"/>
</dbReference>
<evidence type="ECO:0000259" key="9">
    <source>
        <dbReference type="PROSITE" id="PS50112"/>
    </source>
</evidence>
<dbReference type="SUPFAM" id="SSF52172">
    <property type="entry name" value="CheY-like"/>
    <property type="match status" value="1"/>
</dbReference>
<dbReference type="InterPro" id="IPR000014">
    <property type="entry name" value="PAS"/>
</dbReference>
<evidence type="ECO:0000256" key="5">
    <source>
        <dbReference type="ARBA" id="ARBA00022777"/>
    </source>
</evidence>
<evidence type="ECO:0000256" key="6">
    <source>
        <dbReference type="PROSITE-ProRule" id="PRU00169"/>
    </source>
</evidence>
<evidence type="ECO:0000313" key="11">
    <source>
        <dbReference type="EMBL" id="MDY7226502.1"/>
    </source>
</evidence>
<evidence type="ECO:0000259" key="8">
    <source>
        <dbReference type="PROSITE" id="PS50110"/>
    </source>
</evidence>
<dbReference type="Gene3D" id="3.30.565.10">
    <property type="entry name" value="Histidine kinase-like ATPase, C-terminal domain"/>
    <property type="match status" value="1"/>
</dbReference>
<organism evidence="11 12">
    <name type="scientific">Hyalangium rubrum</name>
    <dbReference type="NCBI Taxonomy" id="3103134"/>
    <lineage>
        <taxon>Bacteria</taxon>
        <taxon>Pseudomonadati</taxon>
        <taxon>Myxococcota</taxon>
        <taxon>Myxococcia</taxon>
        <taxon>Myxococcales</taxon>
        <taxon>Cystobacterineae</taxon>
        <taxon>Archangiaceae</taxon>
        <taxon>Hyalangium</taxon>
    </lineage>
</organism>
<reference evidence="11 12" key="1">
    <citation type="submission" date="2023-12" db="EMBL/GenBank/DDBJ databases">
        <title>the genome sequence of Hyalangium sp. s54d21.</title>
        <authorList>
            <person name="Zhang X."/>
        </authorList>
    </citation>
    <scope>NUCLEOTIDE SEQUENCE [LARGE SCALE GENOMIC DNA]</scope>
    <source>
        <strain evidence="12">s54d21</strain>
    </source>
</reference>
<dbReference type="Pfam" id="PF01590">
    <property type="entry name" value="GAF"/>
    <property type="match status" value="1"/>
</dbReference>
<dbReference type="Pfam" id="PF02518">
    <property type="entry name" value="HATPase_c"/>
    <property type="match status" value="1"/>
</dbReference>
<dbReference type="Gene3D" id="3.30.450.40">
    <property type="match status" value="1"/>
</dbReference>
<evidence type="ECO:0000259" key="10">
    <source>
        <dbReference type="PROSITE" id="PS50113"/>
    </source>
</evidence>
<dbReference type="InterPro" id="IPR004358">
    <property type="entry name" value="Sig_transdc_His_kin-like_C"/>
</dbReference>
<dbReference type="RefSeq" id="WP_321545220.1">
    <property type="nucleotide sequence ID" value="NZ_JAXIVS010000002.1"/>
</dbReference>
<keyword evidence="4" id="KW-0808">Transferase</keyword>
<evidence type="ECO:0000313" key="12">
    <source>
        <dbReference type="Proteomes" id="UP001291309"/>
    </source>
</evidence>
<feature type="domain" description="PAS" evidence="9">
    <location>
        <begin position="177"/>
        <end position="247"/>
    </location>
</feature>
<dbReference type="PROSITE" id="PS50112">
    <property type="entry name" value="PAS"/>
    <property type="match status" value="1"/>
</dbReference>
<accession>A0ABU5GZ81</accession>
<dbReference type="Gene3D" id="3.30.450.20">
    <property type="entry name" value="PAS domain"/>
    <property type="match status" value="1"/>
</dbReference>
<dbReference type="InterPro" id="IPR001610">
    <property type="entry name" value="PAC"/>
</dbReference>
<dbReference type="InterPro" id="IPR029016">
    <property type="entry name" value="GAF-like_dom_sf"/>
</dbReference>
<comment type="catalytic activity">
    <reaction evidence="1">
        <text>ATP + protein L-histidine = ADP + protein N-phospho-L-histidine.</text>
        <dbReference type="EC" id="2.7.13.3"/>
    </reaction>
</comment>
<dbReference type="PRINTS" id="PR00344">
    <property type="entry name" value="BCTRLSENSOR"/>
</dbReference>
<dbReference type="SUPFAM" id="SSF55785">
    <property type="entry name" value="PYP-like sensor domain (PAS domain)"/>
    <property type="match status" value="1"/>
</dbReference>
<proteinExistence type="predicted"/>
<dbReference type="SMART" id="SM00388">
    <property type="entry name" value="HisKA"/>
    <property type="match status" value="1"/>
</dbReference>
<dbReference type="SUPFAM" id="SSF47384">
    <property type="entry name" value="Homodimeric domain of signal transducing histidine kinase"/>
    <property type="match status" value="1"/>
</dbReference>